<dbReference type="OrthoDB" id="444631at2759"/>
<comment type="caution">
    <text evidence="9">The sequence shown here is derived from an EMBL/GenBank/DDBJ whole genome shotgun (WGS) entry which is preliminary data.</text>
</comment>
<organism evidence="9 10">
    <name type="scientific">Polyplosphaeria fusca</name>
    <dbReference type="NCBI Taxonomy" id="682080"/>
    <lineage>
        <taxon>Eukaryota</taxon>
        <taxon>Fungi</taxon>
        <taxon>Dikarya</taxon>
        <taxon>Ascomycota</taxon>
        <taxon>Pezizomycotina</taxon>
        <taxon>Dothideomycetes</taxon>
        <taxon>Pleosporomycetidae</taxon>
        <taxon>Pleosporales</taxon>
        <taxon>Tetraplosphaeriaceae</taxon>
        <taxon>Polyplosphaeria</taxon>
    </lineage>
</organism>
<feature type="transmembrane region" description="Helical" evidence="7">
    <location>
        <begin position="30"/>
        <end position="50"/>
    </location>
</feature>
<reference evidence="9" key="1">
    <citation type="journal article" date="2020" name="Stud. Mycol.">
        <title>101 Dothideomycetes genomes: a test case for predicting lifestyles and emergence of pathogens.</title>
        <authorList>
            <person name="Haridas S."/>
            <person name="Albert R."/>
            <person name="Binder M."/>
            <person name="Bloem J."/>
            <person name="Labutti K."/>
            <person name="Salamov A."/>
            <person name="Andreopoulos B."/>
            <person name="Baker S."/>
            <person name="Barry K."/>
            <person name="Bills G."/>
            <person name="Bluhm B."/>
            <person name="Cannon C."/>
            <person name="Castanera R."/>
            <person name="Culley D."/>
            <person name="Daum C."/>
            <person name="Ezra D."/>
            <person name="Gonzalez J."/>
            <person name="Henrissat B."/>
            <person name="Kuo A."/>
            <person name="Liang C."/>
            <person name="Lipzen A."/>
            <person name="Lutzoni F."/>
            <person name="Magnuson J."/>
            <person name="Mondo S."/>
            <person name="Nolan M."/>
            <person name="Ohm R."/>
            <person name="Pangilinan J."/>
            <person name="Park H.-J."/>
            <person name="Ramirez L."/>
            <person name="Alfaro M."/>
            <person name="Sun H."/>
            <person name="Tritt A."/>
            <person name="Yoshinaga Y."/>
            <person name="Zwiers L.-H."/>
            <person name="Turgeon B."/>
            <person name="Goodwin S."/>
            <person name="Spatafora J."/>
            <person name="Crous P."/>
            <person name="Grigoriev I."/>
        </authorList>
    </citation>
    <scope>NUCLEOTIDE SEQUENCE</scope>
    <source>
        <strain evidence="9">CBS 125425</strain>
    </source>
</reference>
<dbReference type="PANTHER" id="PTHR33048">
    <property type="entry name" value="PTH11-LIKE INTEGRAL MEMBRANE PROTEIN (AFU_ORTHOLOGUE AFUA_5G11245)"/>
    <property type="match status" value="1"/>
</dbReference>
<keyword evidence="10" id="KW-1185">Reference proteome</keyword>
<evidence type="ECO:0000256" key="6">
    <source>
        <dbReference type="SAM" id="MobiDB-lite"/>
    </source>
</evidence>
<comment type="similarity">
    <text evidence="5">Belongs to the SAT4 family.</text>
</comment>
<dbReference type="PANTHER" id="PTHR33048:SF158">
    <property type="entry name" value="MEMBRANE PROTEIN PTH11-LIKE, PUTATIVE-RELATED"/>
    <property type="match status" value="1"/>
</dbReference>
<feature type="transmembrane region" description="Helical" evidence="7">
    <location>
        <begin position="260"/>
        <end position="283"/>
    </location>
</feature>
<keyword evidence="2 7" id="KW-0812">Transmembrane</keyword>
<gene>
    <name evidence="9" type="ORF">EJ04DRAFT_599748</name>
</gene>
<feature type="transmembrane region" description="Helical" evidence="7">
    <location>
        <begin position="106"/>
        <end position="129"/>
    </location>
</feature>
<accession>A0A9P4V2I6</accession>
<evidence type="ECO:0000313" key="10">
    <source>
        <dbReference type="Proteomes" id="UP000799444"/>
    </source>
</evidence>
<evidence type="ECO:0000313" key="9">
    <source>
        <dbReference type="EMBL" id="KAF2735644.1"/>
    </source>
</evidence>
<dbReference type="EMBL" id="ML996133">
    <property type="protein sequence ID" value="KAF2735644.1"/>
    <property type="molecule type" value="Genomic_DNA"/>
</dbReference>
<feature type="transmembrane region" description="Helical" evidence="7">
    <location>
        <begin position="62"/>
        <end position="86"/>
    </location>
</feature>
<feature type="transmembrane region" description="Helical" evidence="7">
    <location>
        <begin position="141"/>
        <end position="164"/>
    </location>
</feature>
<evidence type="ECO:0000256" key="7">
    <source>
        <dbReference type="SAM" id="Phobius"/>
    </source>
</evidence>
<protein>
    <recommendedName>
        <fullName evidence="8">Rhodopsin domain-containing protein</fullName>
    </recommendedName>
</protein>
<dbReference type="InterPro" id="IPR052337">
    <property type="entry name" value="SAT4-like"/>
</dbReference>
<keyword evidence="4 7" id="KW-0472">Membrane</keyword>
<feature type="transmembrane region" description="Helical" evidence="7">
    <location>
        <begin position="184"/>
        <end position="202"/>
    </location>
</feature>
<name>A0A9P4V2I6_9PLEO</name>
<evidence type="ECO:0000256" key="1">
    <source>
        <dbReference type="ARBA" id="ARBA00004141"/>
    </source>
</evidence>
<evidence type="ECO:0000256" key="3">
    <source>
        <dbReference type="ARBA" id="ARBA00022989"/>
    </source>
</evidence>
<evidence type="ECO:0000256" key="5">
    <source>
        <dbReference type="ARBA" id="ARBA00038359"/>
    </source>
</evidence>
<evidence type="ECO:0000259" key="8">
    <source>
        <dbReference type="Pfam" id="PF20684"/>
    </source>
</evidence>
<sequence>MTSRQIPAMPPPPGMHSNFVDPPDQLNQNIAFHTVCLTVVTLSVAVRLYTRMRITKASLGMDDYFCVLSYALSVAFSGLMIKTYTLGIGRHMWDTPLTWFLEARKFFVFAEWVYIALTCVIKLTFLFFYYRIFSSQTITRYAIYFGFFFVVCSHIPLFFATIFHCSPVARSWDPTLKGYCKSKYALPYTSGILSSATDLYILLLPMQSLWSLSLKVDRKLKLMGIFGLGIFACAASLIRLGKTPAYYSNKDATRGISDMAIWAVIEINVGILCASATLLPAFFDRHWPKAINSSIVRFWAHTRSRKSSSATLTKIESPPSDAASGQSDVHVWAANASAESGADSGFPKALHGTNASKDFDDEKSFTRY</sequence>
<feature type="domain" description="Rhodopsin" evidence="8">
    <location>
        <begin position="46"/>
        <end position="281"/>
    </location>
</feature>
<comment type="subcellular location">
    <subcellularLocation>
        <location evidence="1">Membrane</location>
        <topology evidence="1">Multi-pass membrane protein</topology>
    </subcellularLocation>
</comment>
<dbReference type="Pfam" id="PF20684">
    <property type="entry name" value="Fung_rhodopsin"/>
    <property type="match status" value="1"/>
</dbReference>
<dbReference type="AlphaFoldDB" id="A0A9P4V2I6"/>
<feature type="region of interest" description="Disordered" evidence="6">
    <location>
        <begin position="339"/>
        <end position="368"/>
    </location>
</feature>
<dbReference type="GO" id="GO:0016020">
    <property type="term" value="C:membrane"/>
    <property type="evidence" value="ECO:0007669"/>
    <property type="project" value="UniProtKB-SubCell"/>
</dbReference>
<proteinExistence type="inferred from homology"/>
<feature type="transmembrane region" description="Helical" evidence="7">
    <location>
        <begin position="222"/>
        <end position="240"/>
    </location>
</feature>
<dbReference type="Proteomes" id="UP000799444">
    <property type="component" value="Unassembled WGS sequence"/>
</dbReference>
<evidence type="ECO:0000256" key="2">
    <source>
        <dbReference type="ARBA" id="ARBA00022692"/>
    </source>
</evidence>
<dbReference type="InterPro" id="IPR049326">
    <property type="entry name" value="Rhodopsin_dom_fungi"/>
</dbReference>
<evidence type="ECO:0000256" key="4">
    <source>
        <dbReference type="ARBA" id="ARBA00023136"/>
    </source>
</evidence>
<feature type="compositionally biased region" description="Basic and acidic residues" evidence="6">
    <location>
        <begin position="357"/>
        <end position="368"/>
    </location>
</feature>
<keyword evidence="3 7" id="KW-1133">Transmembrane helix</keyword>